<dbReference type="InterPro" id="IPR006578">
    <property type="entry name" value="MADF-dom"/>
</dbReference>
<evidence type="ECO:0000256" key="1">
    <source>
        <dbReference type="SAM" id="MobiDB-lite"/>
    </source>
</evidence>
<dbReference type="InterPro" id="IPR039353">
    <property type="entry name" value="TF_Adf1"/>
</dbReference>
<name>A0AAD4N737_9BILA</name>
<dbReference type="PANTHER" id="PTHR12243">
    <property type="entry name" value="MADF DOMAIN TRANSCRIPTION FACTOR"/>
    <property type="match status" value="1"/>
</dbReference>
<feature type="region of interest" description="Disordered" evidence="1">
    <location>
        <begin position="387"/>
        <end position="426"/>
    </location>
</feature>
<dbReference type="PROSITE" id="PS51029">
    <property type="entry name" value="MADF"/>
    <property type="match status" value="1"/>
</dbReference>
<gene>
    <name evidence="3" type="ORF">DdX_06158</name>
</gene>
<dbReference type="AlphaFoldDB" id="A0AAD4N737"/>
<feature type="region of interest" description="Disordered" evidence="1">
    <location>
        <begin position="309"/>
        <end position="355"/>
    </location>
</feature>
<dbReference type="SMART" id="SM00595">
    <property type="entry name" value="MADF"/>
    <property type="match status" value="1"/>
</dbReference>
<reference evidence="3" key="1">
    <citation type="submission" date="2022-01" db="EMBL/GenBank/DDBJ databases">
        <title>Genome Sequence Resource for Two Populations of Ditylenchus destructor, the Migratory Endoparasitic Phytonematode.</title>
        <authorList>
            <person name="Zhang H."/>
            <person name="Lin R."/>
            <person name="Xie B."/>
        </authorList>
    </citation>
    <scope>NUCLEOTIDE SEQUENCE</scope>
    <source>
        <strain evidence="3">BazhouSP</strain>
    </source>
</reference>
<dbReference type="Pfam" id="PF10545">
    <property type="entry name" value="MADF_DNA_bdg"/>
    <property type="match status" value="1"/>
</dbReference>
<keyword evidence="4" id="KW-1185">Reference proteome</keyword>
<feature type="compositionally biased region" description="Polar residues" evidence="1">
    <location>
        <begin position="404"/>
        <end position="426"/>
    </location>
</feature>
<evidence type="ECO:0000313" key="4">
    <source>
        <dbReference type="Proteomes" id="UP001201812"/>
    </source>
</evidence>
<proteinExistence type="predicted"/>
<evidence type="ECO:0000313" key="3">
    <source>
        <dbReference type="EMBL" id="KAI1719039.1"/>
    </source>
</evidence>
<dbReference type="PANTHER" id="PTHR12243:SF67">
    <property type="entry name" value="COREPRESSOR OF PANGOLIN, ISOFORM A-RELATED"/>
    <property type="match status" value="1"/>
</dbReference>
<protein>
    <submittedName>
        <fullName evidence="3">Alcohol dehydrogenase transcription factor myb/SANT-like domain-containing protein</fullName>
    </submittedName>
</protein>
<dbReference type="EMBL" id="JAKKPZ010000007">
    <property type="protein sequence ID" value="KAI1719039.1"/>
    <property type="molecule type" value="Genomic_DNA"/>
</dbReference>
<accession>A0AAD4N737</accession>
<sequence>MASISYIKKVWPHEDKITLISLARNYDVLWNTAYPFYRELTQRKKALEEIKELLENKYCVEDINSQWRNLKDVFYKKKSLTEKRAKSGETAKEPAWRYFEPLKYLLECEEERKNIMRKRSQCNIQLQQLEEMRRKRKQQLMMERTWQTQMKTHSTHQFDNLEDFDNVYGDYIKELEQNSELKSSASKSCNLDLNLDHFARTSINLDSPELMPSFHDSRMDKEIKKEMDDVDISLDDSAANVRRINDGEQDSDFTEYSVRNSMERTYSDDRELCHRYNEDHNIDEKNGPTSIGSTTDALLAVVNAASSSHTDAHIEQTPPISHIRSENSYNRTFPPTSLRNKRSTQTAASESTLNTSQRLHPYHASTNFRNPLSTNIVRGSRSVICEDSQTKSIRSNHHRKAGNSPLSKTSHNAHAITPANSNTSDSFVSTSEELDVNKFKFFGNYVESALLDLHQQSPSLARQLVQSIYQTVAEHQAQLIE</sequence>
<dbReference type="Proteomes" id="UP001201812">
    <property type="component" value="Unassembled WGS sequence"/>
</dbReference>
<feature type="compositionally biased region" description="Polar residues" evidence="1">
    <location>
        <begin position="326"/>
        <end position="355"/>
    </location>
</feature>
<evidence type="ECO:0000259" key="2">
    <source>
        <dbReference type="PROSITE" id="PS51029"/>
    </source>
</evidence>
<organism evidence="3 4">
    <name type="scientific">Ditylenchus destructor</name>
    <dbReference type="NCBI Taxonomy" id="166010"/>
    <lineage>
        <taxon>Eukaryota</taxon>
        <taxon>Metazoa</taxon>
        <taxon>Ecdysozoa</taxon>
        <taxon>Nematoda</taxon>
        <taxon>Chromadorea</taxon>
        <taxon>Rhabditida</taxon>
        <taxon>Tylenchina</taxon>
        <taxon>Tylenchomorpha</taxon>
        <taxon>Sphaerularioidea</taxon>
        <taxon>Anguinidae</taxon>
        <taxon>Anguininae</taxon>
        <taxon>Ditylenchus</taxon>
    </lineage>
</organism>
<feature type="domain" description="MADF" evidence="2">
    <location>
        <begin position="18"/>
        <end position="110"/>
    </location>
</feature>
<comment type="caution">
    <text evidence="3">The sequence shown here is derived from an EMBL/GenBank/DDBJ whole genome shotgun (WGS) entry which is preliminary data.</text>
</comment>